<dbReference type="AlphaFoldDB" id="A0A402B2B8"/>
<comment type="caution">
    <text evidence="2">The sequence shown here is derived from an EMBL/GenBank/DDBJ whole genome shotgun (WGS) entry which is preliminary data.</text>
</comment>
<evidence type="ECO:0000313" key="3">
    <source>
        <dbReference type="Proteomes" id="UP000287171"/>
    </source>
</evidence>
<evidence type="ECO:0000313" key="2">
    <source>
        <dbReference type="EMBL" id="GCE25506.1"/>
    </source>
</evidence>
<accession>A0A402B2B8</accession>
<proteinExistence type="predicted"/>
<keyword evidence="3" id="KW-1185">Reference proteome</keyword>
<reference evidence="3" key="1">
    <citation type="submission" date="2018-12" db="EMBL/GenBank/DDBJ databases">
        <title>Tengunoibacter tsumagoiensis gen. nov., sp. nov., Dictyobacter kobayashii sp. nov., D. alpinus sp. nov., and D. joshuensis sp. nov. and description of Dictyobacteraceae fam. nov. within the order Ktedonobacterales isolated from Tengu-no-mugimeshi.</title>
        <authorList>
            <person name="Wang C.M."/>
            <person name="Zheng Y."/>
            <person name="Sakai Y."/>
            <person name="Toyoda A."/>
            <person name="Minakuchi Y."/>
            <person name="Abe K."/>
            <person name="Yokota A."/>
            <person name="Yabe S."/>
        </authorList>
    </citation>
    <scope>NUCLEOTIDE SEQUENCE [LARGE SCALE GENOMIC DNA]</scope>
    <source>
        <strain evidence="3">Uno16</strain>
    </source>
</reference>
<dbReference type="Proteomes" id="UP000287171">
    <property type="component" value="Unassembled WGS sequence"/>
</dbReference>
<feature type="transmembrane region" description="Helical" evidence="1">
    <location>
        <begin position="82"/>
        <end position="100"/>
    </location>
</feature>
<gene>
    <name evidence="2" type="ORF">KDA_09900</name>
</gene>
<keyword evidence="1" id="KW-0812">Transmembrane</keyword>
<keyword evidence="1" id="KW-1133">Transmembrane helix</keyword>
<name>A0A402B2B8_9CHLR</name>
<organism evidence="2 3">
    <name type="scientific">Dictyobacter alpinus</name>
    <dbReference type="NCBI Taxonomy" id="2014873"/>
    <lineage>
        <taxon>Bacteria</taxon>
        <taxon>Bacillati</taxon>
        <taxon>Chloroflexota</taxon>
        <taxon>Ktedonobacteria</taxon>
        <taxon>Ktedonobacterales</taxon>
        <taxon>Dictyobacteraceae</taxon>
        <taxon>Dictyobacter</taxon>
    </lineage>
</organism>
<dbReference type="EMBL" id="BIFT01000001">
    <property type="protein sequence ID" value="GCE25506.1"/>
    <property type="molecule type" value="Genomic_DNA"/>
</dbReference>
<keyword evidence="1" id="KW-0472">Membrane</keyword>
<sequence length="157" mass="17269">MPPVQDNPHLFHQPYGNGYQSSPPPYQPPPAYQAHAPGYVPGVNNSTFTVTHKDNTPLITEIIFSLFGIFGIGWLMSRETTVGVALLVCSFLIYWPLVILGTLFTLGLGLICLGPLVIAAIIVNIVLLNSTINRKATRFVITPQQPPQRMTVPPQRH</sequence>
<protein>
    <submittedName>
        <fullName evidence="2">Uncharacterized protein</fullName>
    </submittedName>
</protein>
<evidence type="ECO:0000256" key="1">
    <source>
        <dbReference type="SAM" id="Phobius"/>
    </source>
</evidence>
<feature type="transmembrane region" description="Helical" evidence="1">
    <location>
        <begin position="106"/>
        <end position="128"/>
    </location>
</feature>
<feature type="transmembrane region" description="Helical" evidence="1">
    <location>
        <begin position="58"/>
        <end position="75"/>
    </location>
</feature>